<evidence type="ECO:0000256" key="1">
    <source>
        <dbReference type="SAM" id="MobiDB-lite"/>
    </source>
</evidence>
<evidence type="ECO:0000313" key="2">
    <source>
        <dbReference type="EMBL" id="KAG2596144.1"/>
    </source>
</evidence>
<name>A0A8T0SFI4_PANVG</name>
<protein>
    <submittedName>
        <fullName evidence="2">Uncharacterized protein</fullName>
    </submittedName>
</protein>
<dbReference type="Proteomes" id="UP000823388">
    <property type="component" value="Chromosome 5K"/>
</dbReference>
<dbReference type="EMBL" id="CM029045">
    <property type="protein sequence ID" value="KAG2596144.1"/>
    <property type="molecule type" value="Genomic_DNA"/>
</dbReference>
<reference evidence="2" key="1">
    <citation type="submission" date="2020-05" db="EMBL/GenBank/DDBJ databases">
        <title>WGS assembly of Panicum virgatum.</title>
        <authorList>
            <person name="Lovell J.T."/>
            <person name="Jenkins J."/>
            <person name="Shu S."/>
            <person name="Juenger T.E."/>
            <person name="Schmutz J."/>
        </authorList>
    </citation>
    <scope>NUCLEOTIDE SEQUENCE</scope>
    <source>
        <strain evidence="2">AP13</strain>
    </source>
</reference>
<organism evidence="2 3">
    <name type="scientific">Panicum virgatum</name>
    <name type="common">Blackwell switchgrass</name>
    <dbReference type="NCBI Taxonomy" id="38727"/>
    <lineage>
        <taxon>Eukaryota</taxon>
        <taxon>Viridiplantae</taxon>
        <taxon>Streptophyta</taxon>
        <taxon>Embryophyta</taxon>
        <taxon>Tracheophyta</taxon>
        <taxon>Spermatophyta</taxon>
        <taxon>Magnoliopsida</taxon>
        <taxon>Liliopsida</taxon>
        <taxon>Poales</taxon>
        <taxon>Poaceae</taxon>
        <taxon>PACMAD clade</taxon>
        <taxon>Panicoideae</taxon>
        <taxon>Panicodae</taxon>
        <taxon>Paniceae</taxon>
        <taxon>Panicinae</taxon>
        <taxon>Panicum</taxon>
        <taxon>Panicum sect. Hiantes</taxon>
    </lineage>
</organism>
<accession>A0A8T0SFI4</accession>
<sequence>MATTVRYQVISAVARCVAVRDTSRATGRGGDDDRSGRRRRPGPANGSRGRVKSVFAARARRHRAPQSHRLVRACGPSVTSRQETSTGHLLLTRRDAFGRAEYVLSVDVQYSKGKVGKHVAATEAKASRGMYTSQ</sequence>
<gene>
    <name evidence="2" type="ORF">PVAP13_5KG143007</name>
</gene>
<evidence type="ECO:0000313" key="3">
    <source>
        <dbReference type="Proteomes" id="UP000823388"/>
    </source>
</evidence>
<keyword evidence="3" id="KW-1185">Reference proteome</keyword>
<proteinExistence type="predicted"/>
<comment type="caution">
    <text evidence="2">The sequence shown here is derived from an EMBL/GenBank/DDBJ whole genome shotgun (WGS) entry which is preliminary data.</text>
</comment>
<dbReference type="AlphaFoldDB" id="A0A8T0SFI4"/>
<feature type="region of interest" description="Disordered" evidence="1">
    <location>
        <begin position="22"/>
        <end position="52"/>
    </location>
</feature>